<evidence type="ECO:0008006" key="4">
    <source>
        <dbReference type="Google" id="ProtNLM"/>
    </source>
</evidence>
<dbReference type="Proteomes" id="UP000278085">
    <property type="component" value="Unassembled WGS sequence"/>
</dbReference>
<evidence type="ECO:0000256" key="1">
    <source>
        <dbReference type="SAM" id="MobiDB-lite"/>
    </source>
</evidence>
<feature type="compositionally biased region" description="Basic and acidic residues" evidence="1">
    <location>
        <begin position="129"/>
        <end position="149"/>
    </location>
</feature>
<name>A0A430HF72_9BURK</name>
<sequence length="163" mass="17965">MQGAMRLPDSVQEIADVIGRAQALMLIGALPRCYVGQPGKKSYQVVMYVPTVKNLRPDHQLVRILGSADAEKLCKAFGGEIMKPANCAFIQRAFVHEAILGMMRGGTMKATQVAAIVGVHERTVRNLVRENPPEDRERADGDNTRDVNRKARPMIRISPQCVA</sequence>
<comment type="caution">
    <text evidence="2">The sequence shown here is derived from an EMBL/GenBank/DDBJ whole genome shotgun (WGS) entry which is preliminary data.</text>
</comment>
<evidence type="ECO:0000313" key="2">
    <source>
        <dbReference type="EMBL" id="RSZ56142.1"/>
    </source>
</evidence>
<dbReference type="AlphaFoldDB" id="A0A430HF72"/>
<feature type="region of interest" description="Disordered" evidence="1">
    <location>
        <begin position="129"/>
        <end position="152"/>
    </location>
</feature>
<keyword evidence="3" id="KW-1185">Reference proteome</keyword>
<proteinExistence type="predicted"/>
<gene>
    <name evidence="2" type="ORF">EJB06_26250</name>
</gene>
<accession>A0A430HF72</accession>
<reference evidence="2 3" key="1">
    <citation type="submission" date="2018-12" db="EMBL/GenBank/DDBJ databases">
        <authorList>
            <person name="Yang E."/>
        </authorList>
    </citation>
    <scope>NUCLEOTIDE SEQUENCE [LARGE SCALE GENOMIC DNA]</scope>
    <source>
        <strain evidence="2 3">SOD</strain>
    </source>
</reference>
<evidence type="ECO:0000313" key="3">
    <source>
        <dbReference type="Proteomes" id="UP000278085"/>
    </source>
</evidence>
<dbReference type="EMBL" id="RXLQ01000018">
    <property type="protein sequence ID" value="RSZ56142.1"/>
    <property type="molecule type" value="Genomic_DNA"/>
</dbReference>
<protein>
    <recommendedName>
        <fullName evidence="4">Mor transcription activator domain-containing protein</fullName>
    </recommendedName>
</protein>
<organism evidence="2 3">
    <name type="scientific">Massilia atriviolacea</name>
    <dbReference type="NCBI Taxonomy" id="2495579"/>
    <lineage>
        <taxon>Bacteria</taxon>
        <taxon>Pseudomonadati</taxon>
        <taxon>Pseudomonadota</taxon>
        <taxon>Betaproteobacteria</taxon>
        <taxon>Burkholderiales</taxon>
        <taxon>Oxalobacteraceae</taxon>
        <taxon>Telluria group</taxon>
        <taxon>Massilia</taxon>
    </lineage>
</organism>